<comment type="subcellular location">
    <subcellularLocation>
        <location evidence="1">Nucleus</location>
    </subcellularLocation>
</comment>
<protein>
    <recommendedName>
        <fullName evidence="9">C2H2-type domain-containing protein</fullName>
    </recommendedName>
</protein>
<keyword evidence="2" id="KW-0479">Metal-binding</keyword>
<feature type="region of interest" description="Disordered" evidence="8">
    <location>
        <begin position="850"/>
        <end position="960"/>
    </location>
</feature>
<sequence length="960" mass="107614">MGKTLLRSDANRLPRQFGFTPSSSAGSSAAATMANELFLHGAGNGDSLSSAFWPSVDNGNVDHFGLSSGGNSGNSGGPFTPSAFSSGSGEVPGDMQFPLMTPPMGHHHHQFIPLRCTECGIAKPGCEELEIHIKVEHLNWLPFVCPVCNSERASDTQMREHLHSAHRKGNSNRYIYLDNPKAKHTLQVLLDRALYGYVSRLREQNPVTNLNSFNTNDDGLSKLLGNNDVSRKRFGLNGSNGLDKNLGVSSIEDLVDIDPNANITEGHGGIETGLVNDEDLDDETNLQLNTIFGAVGKMSKSDFDFDHNASGMDLHDNSDLLGNVAALFSTNPEKSNSSSRSSLQQPPRRRGVNRINPKTNTAKKRVLGLCSRCQKPVTAGARQMHMYFHLSKDSDTYRFRCKFSGCTVQHYRKDQMENHMVKVHGRIEPNLIEDRTTELFDACQKLSMETLGTTGNNPGPTAAEAQAIYDQQQEEFQETPRVAKRKATSHQSYEPSTSKVAKTSNFLDLTGNEGDSKIADDQMIECKLCKKSLLNRIRGFHILWHMAKDLGINRYACKHCSYGHDRSQSVQRHGKLEHGDENSCEDTIVYHHKEIKQMSQKCFGIDAVFAQDTRRPKKFPMQVREDEGNLGELEIVDDDDSVIIEELEESPNVKEEEFVEEEEAQEERKVVPLKINTSGLKTPKSEPKEKENSASSSSKTKKPALYRIFGRRKPSSRTKRNHVAKLREISVKLGGSLYFKRKMNEVAHCELCGKLPNRMSEHATIDHMDGFDLFLCPRCGIGHNSRDFLCRHIRDAHESTQTPIDNRFKWAQEVKNYIKKCYPSFFVDAPLPPLSEIKKLKNELQMDEIIVGDESDGEQEGEGEIDVDGEDEEEEEGEEIEHEDVTSEQHSEDQKKSQELEDEEEEEDDLEIEGEVEHTQEEAEEHDSHEDEEEEEGSEDQEDDESASGSGGSHEDESVD</sequence>
<dbReference type="OrthoDB" id="5844122at2759"/>
<dbReference type="SMART" id="SM00355">
    <property type="entry name" value="ZnF_C2H2"/>
    <property type="match status" value="7"/>
</dbReference>
<evidence type="ECO:0000256" key="7">
    <source>
        <dbReference type="PROSITE-ProRule" id="PRU00042"/>
    </source>
</evidence>
<feature type="compositionally biased region" description="Basic and acidic residues" evidence="8">
    <location>
        <begin position="683"/>
        <end position="692"/>
    </location>
</feature>
<feature type="compositionally biased region" description="Acidic residues" evidence="8">
    <location>
        <begin position="850"/>
        <end position="882"/>
    </location>
</feature>
<feature type="domain" description="C2H2-type" evidence="9">
    <location>
        <begin position="774"/>
        <end position="802"/>
    </location>
</feature>
<dbReference type="GO" id="GO:0005634">
    <property type="term" value="C:nucleus"/>
    <property type="evidence" value="ECO:0007669"/>
    <property type="project" value="UniProtKB-SubCell"/>
</dbReference>
<keyword evidence="6" id="KW-0539">Nucleus</keyword>
<evidence type="ECO:0000313" key="11">
    <source>
        <dbReference type="Proteomes" id="UP000298663"/>
    </source>
</evidence>
<dbReference type="PANTHER" id="PTHR24406">
    <property type="entry name" value="TRANSCRIPTIONAL REPRESSOR CTCFL-RELATED"/>
    <property type="match status" value="1"/>
</dbReference>
<feature type="region of interest" description="Disordered" evidence="8">
    <location>
        <begin position="329"/>
        <end position="358"/>
    </location>
</feature>
<evidence type="ECO:0000256" key="6">
    <source>
        <dbReference type="ARBA" id="ARBA00023242"/>
    </source>
</evidence>
<feature type="region of interest" description="Disordered" evidence="8">
    <location>
        <begin position="650"/>
        <end position="721"/>
    </location>
</feature>
<keyword evidence="11" id="KW-1185">Reference proteome</keyword>
<dbReference type="Proteomes" id="UP000298663">
    <property type="component" value="Unassembled WGS sequence"/>
</dbReference>
<dbReference type="AlphaFoldDB" id="A0A4U5NUK6"/>
<evidence type="ECO:0000256" key="2">
    <source>
        <dbReference type="ARBA" id="ARBA00022723"/>
    </source>
</evidence>
<keyword evidence="3" id="KW-0677">Repeat</keyword>
<organism evidence="10 11">
    <name type="scientific">Steinernema carpocapsae</name>
    <name type="common">Entomopathogenic nematode</name>
    <dbReference type="NCBI Taxonomy" id="34508"/>
    <lineage>
        <taxon>Eukaryota</taxon>
        <taxon>Metazoa</taxon>
        <taxon>Ecdysozoa</taxon>
        <taxon>Nematoda</taxon>
        <taxon>Chromadorea</taxon>
        <taxon>Rhabditida</taxon>
        <taxon>Tylenchina</taxon>
        <taxon>Panagrolaimomorpha</taxon>
        <taxon>Strongyloidoidea</taxon>
        <taxon>Steinernematidae</taxon>
        <taxon>Steinernema</taxon>
    </lineage>
</organism>
<keyword evidence="4 7" id="KW-0863">Zinc-finger</keyword>
<evidence type="ECO:0000256" key="4">
    <source>
        <dbReference type="ARBA" id="ARBA00022771"/>
    </source>
</evidence>
<feature type="compositionally biased region" description="Low complexity" evidence="8">
    <location>
        <begin position="335"/>
        <end position="346"/>
    </location>
</feature>
<reference evidence="10 11" key="1">
    <citation type="journal article" date="2015" name="Genome Biol.">
        <title>Comparative genomics of Steinernema reveals deeply conserved gene regulatory networks.</title>
        <authorList>
            <person name="Dillman A.R."/>
            <person name="Macchietto M."/>
            <person name="Porter C.F."/>
            <person name="Rogers A."/>
            <person name="Williams B."/>
            <person name="Antoshechkin I."/>
            <person name="Lee M.M."/>
            <person name="Goodwin Z."/>
            <person name="Lu X."/>
            <person name="Lewis E.E."/>
            <person name="Goodrich-Blair H."/>
            <person name="Stock S.P."/>
            <person name="Adams B.J."/>
            <person name="Sternberg P.W."/>
            <person name="Mortazavi A."/>
        </authorList>
    </citation>
    <scope>NUCLEOTIDE SEQUENCE [LARGE SCALE GENOMIC DNA]</scope>
    <source>
        <strain evidence="10 11">ALL</strain>
    </source>
</reference>
<feature type="compositionally biased region" description="Basic and acidic residues" evidence="8">
    <location>
        <begin position="883"/>
        <end position="899"/>
    </location>
</feature>
<gene>
    <name evidence="10" type="ORF">L596_011409</name>
</gene>
<evidence type="ECO:0000256" key="1">
    <source>
        <dbReference type="ARBA" id="ARBA00004123"/>
    </source>
</evidence>
<dbReference type="GO" id="GO:0008270">
    <property type="term" value="F:zinc ion binding"/>
    <property type="evidence" value="ECO:0007669"/>
    <property type="project" value="UniProtKB-KW"/>
</dbReference>
<feature type="compositionally biased region" description="Basic and acidic residues" evidence="8">
    <location>
        <begin position="915"/>
        <end position="929"/>
    </location>
</feature>
<dbReference type="Gene3D" id="3.30.160.60">
    <property type="entry name" value="Classic Zinc Finger"/>
    <property type="match status" value="1"/>
</dbReference>
<accession>A0A4U5NUK6</accession>
<feature type="domain" description="C2H2-type" evidence="9">
    <location>
        <begin position="555"/>
        <end position="583"/>
    </location>
</feature>
<feature type="compositionally biased region" description="Gly residues" evidence="8">
    <location>
        <begin position="67"/>
        <end position="76"/>
    </location>
</feature>
<evidence type="ECO:0000256" key="8">
    <source>
        <dbReference type="SAM" id="MobiDB-lite"/>
    </source>
</evidence>
<name>A0A4U5NUK6_STECR</name>
<evidence type="ECO:0000259" key="9">
    <source>
        <dbReference type="PROSITE" id="PS50157"/>
    </source>
</evidence>
<dbReference type="InterPro" id="IPR050888">
    <property type="entry name" value="ZnF_C2H2-type_TF"/>
</dbReference>
<evidence type="ECO:0000313" key="10">
    <source>
        <dbReference type="EMBL" id="TKR86910.1"/>
    </source>
</evidence>
<dbReference type="PROSITE" id="PS50157">
    <property type="entry name" value="ZINC_FINGER_C2H2_2"/>
    <property type="match status" value="2"/>
</dbReference>
<proteinExistence type="predicted"/>
<evidence type="ECO:0000256" key="5">
    <source>
        <dbReference type="ARBA" id="ARBA00022833"/>
    </source>
</evidence>
<feature type="region of interest" description="Disordered" evidence="8">
    <location>
        <begin position="67"/>
        <end position="91"/>
    </location>
</feature>
<feature type="compositionally biased region" description="Acidic residues" evidence="8">
    <location>
        <begin position="930"/>
        <end position="946"/>
    </location>
</feature>
<dbReference type="InterPro" id="IPR013087">
    <property type="entry name" value="Znf_C2H2_type"/>
</dbReference>
<feature type="compositionally biased region" description="Basic residues" evidence="8">
    <location>
        <begin position="699"/>
        <end position="721"/>
    </location>
</feature>
<comment type="caution">
    <text evidence="10">The sequence shown here is derived from an EMBL/GenBank/DDBJ whole genome shotgun (WGS) entry which is preliminary data.</text>
</comment>
<dbReference type="STRING" id="34508.A0A4U5NUK6"/>
<keyword evidence="5" id="KW-0862">Zinc</keyword>
<reference evidence="10 11" key="2">
    <citation type="journal article" date="2019" name="G3 (Bethesda)">
        <title>Hybrid Assembly of the Genome of the Entomopathogenic Nematode Steinernema carpocapsae Identifies the X-Chromosome.</title>
        <authorList>
            <person name="Serra L."/>
            <person name="Macchietto M."/>
            <person name="Macias-Munoz A."/>
            <person name="McGill C.J."/>
            <person name="Rodriguez I.M."/>
            <person name="Rodriguez B."/>
            <person name="Murad R."/>
            <person name="Mortazavi A."/>
        </authorList>
    </citation>
    <scope>NUCLEOTIDE SEQUENCE [LARGE SCALE GENOMIC DNA]</scope>
    <source>
        <strain evidence="10 11">ALL</strain>
    </source>
</reference>
<dbReference type="EMBL" id="AZBU02000003">
    <property type="protein sequence ID" value="TKR86910.1"/>
    <property type="molecule type" value="Genomic_DNA"/>
</dbReference>
<feature type="compositionally biased region" description="Acidic residues" evidence="8">
    <location>
        <begin position="900"/>
        <end position="914"/>
    </location>
</feature>
<evidence type="ECO:0000256" key="3">
    <source>
        <dbReference type="ARBA" id="ARBA00022737"/>
    </source>
</evidence>